<feature type="transmembrane region" description="Helical" evidence="3">
    <location>
        <begin position="117"/>
        <end position="137"/>
    </location>
</feature>
<keyword evidence="3" id="KW-1133">Transmembrane helix</keyword>
<dbReference type="Proteomes" id="UP000023152">
    <property type="component" value="Unassembled WGS sequence"/>
</dbReference>
<dbReference type="AlphaFoldDB" id="X6NZC9"/>
<keyword evidence="3" id="KW-0472">Membrane</keyword>
<keyword evidence="5" id="KW-1185">Reference proteome</keyword>
<sequence>GGKKDEFKLQMFWSLIPLTLLTMNPIISYHMINRYVTWTSALQTFYVYTINDEIVVWSALGICYFATVWVFRASSKDTSTSLSVPLPPPPPPPLATSLHPPDHRPVDTDHATPSFEVLACNDGFTLFMVCLFFYIVLKKKKKYTYAISIACKQTNIIQHLVSEFANENLLFVVEWIQLSEKLIQYLPPTCTHTNLYTFKKKNNGKPNKRKKETLLKDTEEDAEVLKMKDDEDENNVSLHLLYQDNVNMDSTEKQKENGTNRTITIDDELLKNNGKNDNDNNNNNNNNNDKVNNKQWLDNTLKIRSNNLTWVDIKLPSNVPQSHLIHQMDNPHRCIFIFYHKYIPDTAKFPLNLPHPLKKKTVSAFKKFEDCMQKHPSNMHPNPSSKRAVSISSTLRSRLFHYRSNNNNNNNGTNPTGSFNLDCNYTLETTHILQSTSLGYLTPTFRLTQPCLHTKTTMPPQRLYPRIRIQASPITASNLTHCV</sequence>
<feature type="transmembrane region" description="Helical" evidence="3">
    <location>
        <begin position="12"/>
        <end position="32"/>
    </location>
</feature>
<proteinExistence type="predicted"/>
<feature type="compositionally biased region" description="Basic and acidic residues" evidence="2">
    <location>
        <begin position="268"/>
        <end position="278"/>
    </location>
</feature>
<comment type="caution">
    <text evidence="4">The sequence shown here is derived from an EMBL/GenBank/DDBJ whole genome shotgun (WGS) entry which is preliminary data.</text>
</comment>
<feature type="region of interest" description="Disordered" evidence="2">
    <location>
        <begin position="247"/>
        <end position="293"/>
    </location>
</feature>
<evidence type="ECO:0000256" key="1">
    <source>
        <dbReference type="SAM" id="Coils"/>
    </source>
</evidence>
<organism evidence="4 5">
    <name type="scientific">Reticulomyxa filosa</name>
    <dbReference type="NCBI Taxonomy" id="46433"/>
    <lineage>
        <taxon>Eukaryota</taxon>
        <taxon>Sar</taxon>
        <taxon>Rhizaria</taxon>
        <taxon>Retaria</taxon>
        <taxon>Foraminifera</taxon>
        <taxon>Monothalamids</taxon>
        <taxon>Reticulomyxidae</taxon>
        <taxon>Reticulomyxa</taxon>
    </lineage>
</organism>
<name>X6NZC9_RETFI</name>
<feature type="compositionally biased region" description="Low complexity" evidence="2">
    <location>
        <begin position="279"/>
        <end position="293"/>
    </location>
</feature>
<feature type="non-terminal residue" evidence="4">
    <location>
        <position position="1"/>
    </location>
</feature>
<accession>X6NZC9</accession>
<reference evidence="4 5" key="1">
    <citation type="journal article" date="2013" name="Curr. Biol.">
        <title>The Genome of the Foraminiferan Reticulomyxa filosa.</title>
        <authorList>
            <person name="Glockner G."/>
            <person name="Hulsmann N."/>
            <person name="Schleicher M."/>
            <person name="Noegel A.A."/>
            <person name="Eichinger L."/>
            <person name="Gallinger C."/>
            <person name="Pawlowski J."/>
            <person name="Sierra R."/>
            <person name="Euteneuer U."/>
            <person name="Pillet L."/>
            <person name="Moustafa A."/>
            <person name="Platzer M."/>
            <person name="Groth M."/>
            <person name="Szafranski K."/>
            <person name="Schliwa M."/>
        </authorList>
    </citation>
    <scope>NUCLEOTIDE SEQUENCE [LARGE SCALE GENOMIC DNA]</scope>
</reference>
<feature type="coiled-coil region" evidence="1">
    <location>
        <begin position="208"/>
        <end position="235"/>
    </location>
</feature>
<evidence type="ECO:0000256" key="3">
    <source>
        <dbReference type="SAM" id="Phobius"/>
    </source>
</evidence>
<gene>
    <name evidence="4" type="ORF">RFI_05883</name>
</gene>
<evidence type="ECO:0000256" key="2">
    <source>
        <dbReference type="SAM" id="MobiDB-lite"/>
    </source>
</evidence>
<feature type="region of interest" description="Disordered" evidence="2">
    <location>
        <begin position="81"/>
        <end position="102"/>
    </location>
</feature>
<dbReference type="EMBL" id="ASPP01005062">
    <property type="protein sequence ID" value="ETO31238.1"/>
    <property type="molecule type" value="Genomic_DNA"/>
</dbReference>
<evidence type="ECO:0000313" key="4">
    <source>
        <dbReference type="EMBL" id="ETO31238.1"/>
    </source>
</evidence>
<protein>
    <submittedName>
        <fullName evidence="4">Uncharacterized protein</fullName>
    </submittedName>
</protein>
<evidence type="ECO:0000313" key="5">
    <source>
        <dbReference type="Proteomes" id="UP000023152"/>
    </source>
</evidence>
<keyword evidence="1" id="KW-0175">Coiled coil</keyword>
<feature type="compositionally biased region" description="Pro residues" evidence="2">
    <location>
        <begin position="85"/>
        <end position="94"/>
    </location>
</feature>
<feature type="transmembrane region" description="Helical" evidence="3">
    <location>
        <begin position="54"/>
        <end position="71"/>
    </location>
</feature>
<keyword evidence="3" id="KW-0812">Transmembrane</keyword>